<keyword evidence="2" id="KW-1185">Reference proteome</keyword>
<reference evidence="1 2" key="1">
    <citation type="submission" date="2014-04" db="EMBL/GenBank/DDBJ databases">
        <authorList>
            <consortium name="DOE Joint Genome Institute"/>
            <person name="Kuo A."/>
            <person name="Gay G."/>
            <person name="Dore J."/>
            <person name="Kohler A."/>
            <person name="Nagy L.G."/>
            <person name="Floudas D."/>
            <person name="Copeland A."/>
            <person name="Barry K.W."/>
            <person name="Cichocki N."/>
            <person name="Veneault-Fourrey C."/>
            <person name="LaButti K."/>
            <person name="Lindquist E.A."/>
            <person name="Lipzen A."/>
            <person name="Lundell T."/>
            <person name="Morin E."/>
            <person name="Murat C."/>
            <person name="Sun H."/>
            <person name="Tunlid A."/>
            <person name="Henrissat B."/>
            <person name="Grigoriev I.V."/>
            <person name="Hibbett D.S."/>
            <person name="Martin F."/>
            <person name="Nordberg H.P."/>
            <person name="Cantor M.N."/>
            <person name="Hua S.X."/>
        </authorList>
    </citation>
    <scope>NUCLEOTIDE SEQUENCE [LARGE SCALE GENOMIC DNA]</scope>
    <source>
        <strain evidence="2">h7</strain>
    </source>
</reference>
<name>A0A0C2Y164_HEBCY</name>
<dbReference type="AlphaFoldDB" id="A0A0C2Y164"/>
<reference evidence="2" key="2">
    <citation type="submission" date="2015-01" db="EMBL/GenBank/DDBJ databases">
        <title>Evolutionary Origins and Diversification of the Mycorrhizal Mutualists.</title>
        <authorList>
            <consortium name="DOE Joint Genome Institute"/>
            <consortium name="Mycorrhizal Genomics Consortium"/>
            <person name="Kohler A."/>
            <person name="Kuo A."/>
            <person name="Nagy L.G."/>
            <person name="Floudas D."/>
            <person name="Copeland A."/>
            <person name="Barry K.W."/>
            <person name="Cichocki N."/>
            <person name="Veneault-Fourrey C."/>
            <person name="LaButti K."/>
            <person name="Lindquist E.A."/>
            <person name="Lipzen A."/>
            <person name="Lundell T."/>
            <person name="Morin E."/>
            <person name="Murat C."/>
            <person name="Riley R."/>
            <person name="Ohm R."/>
            <person name="Sun H."/>
            <person name="Tunlid A."/>
            <person name="Henrissat B."/>
            <person name="Grigoriev I.V."/>
            <person name="Hibbett D.S."/>
            <person name="Martin F."/>
        </authorList>
    </citation>
    <scope>NUCLEOTIDE SEQUENCE [LARGE SCALE GENOMIC DNA]</scope>
    <source>
        <strain evidence="2">h7</strain>
    </source>
</reference>
<protein>
    <submittedName>
        <fullName evidence="1">Uncharacterized protein</fullName>
    </submittedName>
</protein>
<evidence type="ECO:0000313" key="1">
    <source>
        <dbReference type="EMBL" id="KIM43578.1"/>
    </source>
</evidence>
<dbReference type="Proteomes" id="UP000053424">
    <property type="component" value="Unassembled WGS sequence"/>
</dbReference>
<gene>
    <name evidence="1" type="ORF">M413DRAFT_384126</name>
</gene>
<dbReference type="HOGENOM" id="CLU_1896481_0_0_1"/>
<evidence type="ECO:0000313" key="2">
    <source>
        <dbReference type="Proteomes" id="UP000053424"/>
    </source>
</evidence>
<accession>A0A0C2Y164</accession>
<organism evidence="1 2">
    <name type="scientific">Hebeloma cylindrosporum</name>
    <dbReference type="NCBI Taxonomy" id="76867"/>
    <lineage>
        <taxon>Eukaryota</taxon>
        <taxon>Fungi</taxon>
        <taxon>Dikarya</taxon>
        <taxon>Basidiomycota</taxon>
        <taxon>Agaricomycotina</taxon>
        <taxon>Agaricomycetes</taxon>
        <taxon>Agaricomycetidae</taxon>
        <taxon>Agaricales</taxon>
        <taxon>Agaricineae</taxon>
        <taxon>Hymenogastraceae</taxon>
        <taxon>Hebeloma</taxon>
    </lineage>
</organism>
<dbReference type="EMBL" id="KN831775">
    <property type="protein sequence ID" value="KIM43578.1"/>
    <property type="molecule type" value="Genomic_DNA"/>
</dbReference>
<proteinExistence type="predicted"/>
<sequence length="134" mass="15163">MCFGSTFVLPMIGTKVTSGRSSSIVTSRFALCSNFSPCILVRNRMDATQLPFLSRITFALPHHLVYVVMRLCTVYDLWGNEWLLWQWLAEFTATARKFGMSPAPSASRCGSTFTIDIMLDRQDCPRSPITRKKT</sequence>